<reference evidence="2" key="1">
    <citation type="journal article" date="2014" name="Int. J. Syst. Evol. Microbiol.">
        <title>Complete genome sequence of Corynebacterium casei LMG S-19264T (=DSM 44701T), isolated from a smear-ripened cheese.</title>
        <authorList>
            <consortium name="US DOE Joint Genome Institute (JGI-PGF)"/>
            <person name="Walter F."/>
            <person name="Albersmeier A."/>
            <person name="Kalinowski J."/>
            <person name="Ruckert C."/>
        </authorList>
    </citation>
    <scope>NUCLEOTIDE SEQUENCE</scope>
    <source>
        <strain evidence="2">JCM 13583</strain>
    </source>
</reference>
<dbReference type="RefSeq" id="WP_188681621.1">
    <property type="nucleotide sequence ID" value="NZ_BMNY01000003.1"/>
</dbReference>
<dbReference type="Gene3D" id="6.10.30.10">
    <property type="match status" value="1"/>
</dbReference>
<proteinExistence type="predicted"/>
<protein>
    <recommendedName>
        <fullName evidence="1">ChsH2 C-terminal OB-fold domain-containing protein</fullName>
    </recommendedName>
</protein>
<accession>A0AA37F9V1</accession>
<evidence type="ECO:0000313" key="3">
    <source>
        <dbReference type="Proteomes" id="UP000632195"/>
    </source>
</evidence>
<dbReference type="InterPro" id="IPR052513">
    <property type="entry name" value="Thioester_dehydratase-like"/>
</dbReference>
<dbReference type="InterPro" id="IPR002878">
    <property type="entry name" value="ChsH2_C"/>
</dbReference>
<evidence type="ECO:0000313" key="2">
    <source>
        <dbReference type="EMBL" id="GGM77734.1"/>
    </source>
</evidence>
<sequence>MIDRNAKLPEDDRGATVFSVDPLIVKEHYEADYYHSYAQDSEFFRALGRGVLLGSECKRCRVRYATPRAHCMRCGGRTEWFQLPPRGRVHTFTTCYFGSEEFLNETPYNLVMVEFDGVDTLFLGRLVGASTEDIYVGMPVRARFRRLQRFRVTDVYFVPE</sequence>
<dbReference type="EMBL" id="BMNY01000003">
    <property type="protein sequence ID" value="GGM77734.1"/>
    <property type="molecule type" value="Genomic_DNA"/>
</dbReference>
<dbReference type="AlphaFoldDB" id="A0AA37F9V1"/>
<name>A0AA37F9V1_9ARCH</name>
<dbReference type="Pfam" id="PF01796">
    <property type="entry name" value="OB_ChsH2_C"/>
    <property type="match status" value="1"/>
</dbReference>
<dbReference type="PANTHER" id="PTHR34075:SF5">
    <property type="entry name" value="BLR3430 PROTEIN"/>
    <property type="match status" value="1"/>
</dbReference>
<dbReference type="SUPFAM" id="SSF50249">
    <property type="entry name" value="Nucleic acid-binding proteins"/>
    <property type="match status" value="1"/>
</dbReference>
<reference evidence="2" key="2">
    <citation type="submission" date="2022-09" db="EMBL/GenBank/DDBJ databases">
        <authorList>
            <person name="Sun Q."/>
            <person name="Ohkuma M."/>
        </authorList>
    </citation>
    <scope>NUCLEOTIDE SEQUENCE</scope>
    <source>
        <strain evidence="2">JCM 13583</strain>
    </source>
</reference>
<comment type="caution">
    <text evidence="2">The sequence shown here is derived from an EMBL/GenBank/DDBJ whole genome shotgun (WGS) entry which is preliminary data.</text>
</comment>
<dbReference type="InterPro" id="IPR012340">
    <property type="entry name" value="NA-bd_OB-fold"/>
</dbReference>
<feature type="domain" description="ChsH2 C-terminal OB-fold" evidence="1">
    <location>
        <begin position="80"/>
        <end position="145"/>
    </location>
</feature>
<gene>
    <name evidence="2" type="ORF">GCM10007108_14840</name>
</gene>
<organism evidence="2 3">
    <name type="scientific">Thermogymnomonas acidicola</name>
    <dbReference type="NCBI Taxonomy" id="399579"/>
    <lineage>
        <taxon>Archaea</taxon>
        <taxon>Methanobacteriati</taxon>
        <taxon>Thermoplasmatota</taxon>
        <taxon>Thermoplasmata</taxon>
        <taxon>Thermoplasmatales</taxon>
        <taxon>Thermogymnomonas</taxon>
    </lineage>
</organism>
<dbReference type="Proteomes" id="UP000632195">
    <property type="component" value="Unassembled WGS sequence"/>
</dbReference>
<keyword evidence="3" id="KW-1185">Reference proteome</keyword>
<evidence type="ECO:0000259" key="1">
    <source>
        <dbReference type="Pfam" id="PF01796"/>
    </source>
</evidence>
<dbReference type="PANTHER" id="PTHR34075">
    <property type="entry name" value="BLR3430 PROTEIN"/>
    <property type="match status" value="1"/>
</dbReference>